<evidence type="ECO:0000256" key="1">
    <source>
        <dbReference type="SAM" id="Phobius"/>
    </source>
</evidence>
<accession>A0ABV2K1Z5</accession>
<proteinExistence type="predicted"/>
<keyword evidence="1" id="KW-1133">Transmembrane helix</keyword>
<comment type="caution">
    <text evidence="2">The sequence shown here is derived from an EMBL/GenBank/DDBJ whole genome shotgun (WGS) entry which is preliminary data.</text>
</comment>
<keyword evidence="1" id="KW-0472">Membrane</keyword>
<reference evidence="2 3" key="1">
    <citation type="submission" date="2024-06" db="EMBL/GenBank/DDBJ databases">
        <title>Sorghum-associated microbial communities from plants grown in Nebraska, USA.</title>
        <authorList>
            <person name="Schachtman D."/>
        </authorList>
    </citation>
    <scope>NUCLEOTIDE SEQUENCE [LARGE SCALE GENOMIC DNA]</scope>
    <source>
        <strain evidence="2 3">1288</strain>
    </source>
</reference>
<dbReference type="Proteomes" id="UP001549104">
    <property type="component" value="Unassembled WGS sequence"/>
</dbReference>
<keyword evidence="1" id="KW-0812">Transmembrane</keyword>
<sequence>MKKLGLAALGITAAIVALANLGSLLALAFSALIAYAGFHYFRKSTSTISKLFWGGVLVIGLLTAIANVPAFIGIIALVGVLYVWRKWHGSENSNIINNPTDDPFVNFERQWNEITK</sequence>
<dbReference type="RefSeq" id="WP_187046131.1">
    <property type="nucleotide sequence ID" value="NZ_CP146246.1"/>
</dbReference>
<feature type="transmembrane region" description="Helical" evidence="1">
    <location>
        <begin position="52"/>
        <end position="84"/>
    </location>
</feature>
<name>A0ABV2K1Z5_SPOPS</name>
<gene>
    <name evidence="2" type="ORF">ABIC55_000185</name>
</gene>
<dbReference type="EMBL" id="JBEPME010000001">
    <property type="protein sequence ID" value="MET3655101.1"/>
    <property type="molecule type" value="Genomic_DNA"/>
</dbReference>
<evidence type="ECO:0000313" key="2">
    <source>
        <dbReference type="EMBL" id="MET3655101.1"/>
    </source>
</evidence>
<evidence type="ECO:0000313" key="3">
    <source>
        <dbReference type="Proteomes" id="UP001549104"/>
    </source>
</evidence>
<keyword evidence="3" id="KW-1185">Reference proteome</keyword>
<organism evidence="2 3">
    <name type="scientific">Sporosarcina psychrophila</name>
    <name type="common">Bacillus psychrophilus</name>
    <dbReference type="NCBI Taxonomy" id="1476"/>
    <lineage>
        <taxon>Bacteria</taxon>
        <taxon>Bacillati</taxon>
        <taxon>Bacillota</taxon>
        <taxon>Bacilli</taxon>
        <taxon>Bacillales</taxon>
        <taxon>Caryophanaceae</taxon>
        <taxon>Sporosarcina</taxon>
    </lineage>
</organism>
<protein>
    <submittedName>
        <fullName evidence="2">Lia operon protein LiaI</fullName>
    </submittedName>
</protein>